<reference evidence="2" key="2">
    <citation type="journal article" date="2018" name="Plant J.">
        <title>The Sorghum bicolor reference genome: improved assembly, gene annotations, a transcriptome atlas, and signatures of genome organization.</title>
        <authorList>
            <person name="McCormick R.F."/>
            <person name="Truong S.K."/>
            <person name="Sreedasyam A."/>
            <person name="Jenkins J."/>
            <person name="Shu S."/>
            <person name="Sims D."/>
            <person name="Kennedy M."/>
            <person name="Amirebrahimi M."/>
            <person name="Weers B.D."/>
            <person name="McKinley B."/>
            <person name="Mattison A."/>
            <person name="Morishige D.T."/>
            <person name="Grimwood J."/>
            <person name="Schmutz J."/>
            <person name="Mullet J.E."/>
        </authorList>
    </citation>
    <scope>NUCLEOTIDE SEQUENCE [LARGE SCALE GENOMIC DNA]</scope>
    <source>
        <strain evidence="2">cv. BTx623</strain>
    </source>
</reference>
<reference evidence="1 2" key="1">
    <citation type="journal article" date="2009" name="Nature">
        <title>The Sorghum bicolor genome and the diversification of grasses.</title>
        <authorList>
            <person name="Paterson A.H."/>
            <person name="Bowers J.E."/>
            <person name="Bruggmann R."/>
            <person name="Dubchak I."/>
            <person name="Grimwood J."/>
            <person name="Gundlach H."/>
            <person name="Haberer G."/>
            <person name="Hellsten U."/>
            <person name="Mitros T."/>
            <person name="Poliakov A."/>
            <person name="Schmutz J."/>
            <person name="Spannagl M."/>
            <person name="Tang H."/>
            <person name="Wang X."/>
            <person name="Wicker T."/>
            <person name="Bharti A.K."/>
            <person name="Chapman J."/>
            <person name="Feltus F.A."/>
            <person name="Gowik U."/>
            <person name="Grigoriev I.V."/>
            <person name="Lyons E."/>
            <person name="Maher C.A."/>
            <person name="Martis M."/>
            <person name="Narechania A."/>
            <person name="Otillar R.P."/>
            <person name="Penning B.W."/>
            <person name="Salamov A.A."/>
            <person name="Wang Y."/>
            <person name="Zhang L."/>
            <person name="Carpita N.C."/>
            <person name="Freeling M."/>
            <person name="Gingle A.R."/>
            <person name="Hash C.T."/>
            <person name="Keller B."/>
            <person name="Klein P."/>
            <person name="Kresovich S."/>
            <person name="McCann M.C."/>
            <person name="Ming R."/>
            <person name="Peterson D.G."/>
            <person name="Mehboob-ur-Rahman"/>
            <person name="Ware D."/>
            <person name="Westhoff P."/>
            <person name="Mayer K.F."/>
            <person name="Messing J."/>
            <person name="Rokhsar D.S."/>
        </authorList>
    </citation>
    <scope>NUCLEOTIDE SEQUENCE [LARGE SCALE GENOMIC DNA]</scope>
    <source>
        <strain evidence="2">cv. BTx623</strain>
    </source>
</reference>
<keyword evidence="2" id="KW-1185">Reference proteome</keyword>
<dbReference type="InParanoid" id="A0A194YQU2"/>
<evidence type="ECO:0000313" key="2">
    <source>
        <dbReference type="Proteomes" id="UP000000768"/>
    </source>
</evidence>
<dbReference type="Gramene" id="KXG30195">
    <property type="protein sequence ID" value="KXG30195"/>
    <property type="gene ID" value="SORBI_3004G144000"/>
</dbReference>
<accession>A0A194YQU2</accession>
<protein>
    <submittedName>
        <fullName evidence="1">Uncharacterized protein</fullName>
    </submittedName>
</protein>
<name>A0A194YQU2_SORBI</name>
<dbReference type="Proteomes" id="UP000000768">
    <property type="component" value="Chromosome 4"/>
</dbReference>
<evidence type="ECO:0000313" key="1">
    <source>
        <dbReference type="EMBL" id="KXG30195.1"/>
    </source>
</evidence>
<sequence>MLTMNEEQKLKFCYALWFCQPDVVEASLNHKQRASSYQVANNRYQSH</sequence>
<dbReference type="AlphaFoldDB" id="A0A194YQU2"/>
<proteinExistence type="predicted"/>
<dbReference type="EMBL" id="CM000763">
    <property type="protein sequence ID" value="KXG30195.1"/>
    <property type="molecule type" value="Genomic_DNA"/>
</dbReference>
<gene>
    <name evidence="1" type="ORF">SORBI_3004G144000</name>
</gene>
<organism evidence="1 2">
    <name type="scientific">Sorghum bicolor</name>
    <name type="common">Sorghum</name>
    <name type="synonym">Sorghum vulgare</name>
    <dbReference type="NCBI Taxonomy" id="4558"/>
    <lineage>
        <taxon>Eukaryota</taxon>
        <taxon>Viridiplantae</taxon>
        <taxon>Streptophyta</taxon>
        <taxon>Embryophyta</taxon>
        <taxon>Tracheophyta</taxon>
        <taxon>Spermatophyta</taxon>
        <taxon>Magnoliopsida</taxon>
        <taxon>Liliopsida</taxon>
        <taxon>Poales</taxon>
        <taxon>Poaceae</taxon>
        <taxon>PACMAD clade</taxon>
        <taxon>Panicoideae</taxon>
        <taxon>Andropogonodae</taxon>
        <taxon>Andropogoneae</taxon>
        <taxon>Sorghinae</taxon>
        <taxon>Sorghum</taxon>
    </lineage>
</organism>